<keyword evidence="2" id="KW-1185">Reference proteome</keyword>
<accession>A0A1M7ERF9</accession>
<evidence type="ECO:0008006" key="3">
    <source>
        <dbReference type="Google" id="ProtNLM"/>
    </source>
</evidence>
<dbReference type="SUPFAM" id="SSF52540">
    <property type="entry name" value="P-loop containing nucleoside triphosphate hydrolases"/>
    <property type="match status" value="1"/>
</dbReference>
<dbReference type="AlphaFoldDB" id="A0A1M7ERF9"/>
<sequence>MGRLAGSGPVNELRRRVLAHARPQAAHRPGLFMLTVPTGGGKTLTSLGFGIDHALCHGLRRLIHVIPYTSIVEQTADVFRP</sequence>
<reference evidence="2" key="1">
    <citation type="submission" date="2016-11" db="EMBL/GenBank/DDBJ databases">
        <authorList>
            <person name="Varghese N."/>
            <person name="Submissions S."/>
        </authorList>
    </citation>
    <scope>NUCLEOTIDE SEQUENCE [LARGE SCALE GENOMIC DNA]</scope>
    <source>
        <strain evidence="2">DSM 6637</strain>
    </source>
</reference>
<evidence type="ECO:0000313" key="1">
    <source>
        <dbReference type="EMBL" id="SHL94304.1"/>
    </source>
</evidence>
<dbReference type="EMBL" id="FRCK01000002">
    <property type="protein sequence ID" value="SHL94304.1"/>
    <property type="molecule type" value="Genomic_DNA"/>
</dbReference>
<dbReference type="OrthoDB" id="9810236at2"/>
<protein>
    <recommendedName>
        <fullName evidence="3">Type III restriction enzyme, res subunit</fullName>
    </recommendedName>
</protein>
<name>A0A1M7ERF9_9RHOB</name>
<organism evidence="1 2">
    <name type="scientific">Paracoccus solventivorans</name>
    <dbReference type="NCBI Taxonomy" id="53463"/>
    <lineage>
        <taxon>Bacteria</taxon>
        <taxon>Pseudomonadati</taxon>
        <taxon>Pseudomonadota</taxon>
        <taxon>Alphaproteobacteria</taxon>
        <taxon>Rhodobacterales</taxon>
        <taxon>Paracoccaceae</taxon>
        <taxon>Paracoccus</taxon>
    </lineage>
</organism>
<dbReference type="InterPro" id="IPR027417">
    <property type="entry name" value="P-loop_NTPase"/>
</dbReference>
<proteinExistence type="predicted"/>
<evidence type="ECO:0000313" key="2">
    <source>
        <dbReference type="Proteomes" id="UP000184444"/>
    </source>
</evidence>
<dbReference type="RefSeq" id="WP_073062866.1">
    <property type="nucleotide sequence ID" value="NZ_FRCK01000002.1"/>
</dbReference>
<gene>
    <name evidence="1" type="ORF">SAMN05444389_102271</name>
</gene>
<dbReference type="Proteomes" id="UP000184444">
    <property type="component" value="Unassembled WGS sequence"/>
</dbReference>